<protein>
    <submittedName>
        <fullName evidence="1">Uncharacterized protein</fullName>
    </submittedName>
</protein>
<sequence length="80" mass="9296">MRGNHTFEKDQNMRRFCFSHAADCSLQNSKMNSNHNSFTSHRSEYRIVFLSACPNIDIHLHMEGTSLLIAYEESEAMEDI</sequence>
<gene>
    <name evidence="1" type="ORF">X975_25192</name>
</gene>
<name>A0A087TZ84_STEMI</name>
<dbReference type="Proteomes" id="UP000054359">
    <property type="component" value="Unassembled WGS sequence"/>
</dbReference>
<dbReference type="EMBL" id="KK117417">
    <property type="protein sequence ID" value="KFM70423.1"/>
    <property type="molecule type" value="Genomic_DNA"/>
</dbReference>
<proteinExistence type="predicted"/>
<feature type="non-terminal residue" evidence="1">
    <location>
        <position position="80"/>
    </location>
</feature>
<evidence type="ECO:0000313" key="1">
    <source>
        <dbReference type="EMBL" id="KFM70423.1"/>
    </source>
</evidence>
<dbReference type="AlphaFoldDB" id="A0A087TZ84"/>
<organism evidence="1 2">
    <name type="scientific">Stegodyphus mimosarum</name>
    <name type="common">African social velvet spider</name>
    <dbReference type="NCBI Taxonomy" id="407821"/>
    <lineage>
        <taxon>Eukaryota</taxon>
        <taxon>Metazoa</taxon>
        <taxon>Ecdysozoa</taxon>
        <taxon>Arthropoda</taxon>
        <taxon>Chelicerata</taxon>
        <taxon>Arachnida</taxon>
        <taxon>Araneae</taxon>
        <taxon>Araneomorphae</taxon>
        <taxon>Entelegynae</taxon>
        <taxon>Eresoidea</taxon>
        <taxon>Eresidae</taxon>
        <taxon>Stegodyphus</taxon>
    </lineage>
</organism>
<accession>A0A087TZ84</accession>
<reference evidence="1 2" key="1">
    <citation type="submission" date="2013-11" db="EMBL/GenBank/DDBJ databases">
        <title>Genome sequencing of Stegodyphus mimosarum.</title>
        <authorList>
            <person name="Bechsgaard J."/>
        </authorList>
    </citation>
    <scope>NUCLEOTIDE SEQUENCE [LARGE SCALE GENOMIC DNA]</scope>
</reference>
<keyword evidence="2" id="KW-1185">Reference proteome</keyword>
<evidence type="ECO:0000313" key="2">
    <source>
        <dbReference type="Proteomes" id="UP000054359"/>
    </source>
</evidence>